<proteinExistence type="predicted"/>
<dbReference type="PANTHER" id="PTHR31717">
    <property type="entry name" value="ZINC FINGER PROTEIN CONSTANS-LIKE 10"/>
    <property type="match status" value="1"/>
</dbReference>
<feature type="region of interest" description="Disordered" evidence="5">
    <location>
        <begin position="80"/>
        <end position="147"/>
    </location>
</feature>
<dbReference type="Proteomes" id="UP001174677">
    <property type="component" value="Chromosome 4"/>
</dbReference>
<evidence type="ECO:0000256" key="5">
    <source>
        <dbReference type="SAM" id="MobiDB-lite"/>
    </source>
</evidence>
<feature type="region of interest" description="Disordered" evidence="5">
    <location>
        <begin position="217"/>
        <end position="238"/>
    </location>
</feature>
<feature type="compositionally biased region" description="Low complexity" evidence="5">
    <location>
        <begin position="126"/>
        <end position="143"/>
    </location>
</feature>
<dbReference type="PROSITE" id="PS50119">
    <property type="entry name" value="ZF_BBOX"/>
    <property type="match status" value="1"/>
</dbReference>
<feature type="compositionally biased region" description="Acidic residues" evidence="5">
    <location>
        <begin position="82"/>
        <end position="123"/>
    </location>
</feature>
<dbReference type="CDD" id="cd19821">
    <property type="entry name" value="Bbox1_BBX-like"/>
    <property type="match status" value="1"/>
</dbReference>
<keyword evidence="2 4" id="KW-0863">Zinc-finger</keyword>
<name>A0ABQ9MV18_HEVBR</name>
<organism evidence="7 8">
    <name type="scientific">Hevea brasiliensis</name>
    <name type="common">Para rubber tree</name>
    <name type="synonym">Siphonia brasiliensis</name>
    <dbReference type="NCBI Taxonomy" id="3981"/>
    <lineage>
        <taxon>Eukaryota</taxon>
        <taxon>Viridiplantae</taxon>
        <taxon>Streptophyta</taxon>
        <taxon>Embryophyta</taxon>
        <taxon>Tracheophyta</taxon>
        <taxon>Spermatophyta</taxon>
        <taxon>Magnoliopsida</taxon>
        <taxon>eudicotyledons</taxon>
        <taxon>Gunneridae</taxon>
        <taxon>Pentapetalae</taxon>
        <taxon>rosids</taxon>
        <taxon>fabids</taxon>
        <taxon>Malpighiales</taxon>
        <taxon>Euphorbiaceae</taxon>
        <taxon>Crotonoideae</taxon>
        <taxon>Micrandreae</taxon>
        <taxon>Hevea</taxon>
    </lineage>
</organism>
<feature type="domain" description="B box-type" evidence="6">
    <location>
        <begin position="1"/>
        <end position="45"/>
    </location>
</feature>
<dbReference type="EMBL" id="JARPOI010000004">
    <property type="protein sequence ID" value="KAJ9182798.1"/>
    <property type="molecule type" value="Genomic_DNA"/>
</dbReference>
<keyword evidence="1" id="KW-0479">Metal-binding</keyword>
<accession>A0ABQ9MV18</accession>
<evidence type="ECO:0000313" key="7">
    <source>
        <dbReference type="EMBL" id="KAJ9182798.1"/>
    </source>
</evidence>
<keyword evidence="8" id="KW-1185">Reference proteome</keyword>
<gene>
    <name evidence="7" type="ORF">P3X46_006751</name>
</gene>
<evidence type="ECO:0000256" key="2">
    <source>
        <dbReference type="ARBA" id="ARBA00022771"/>
    </source>
</evidence>
<dbReference type="InterPro" id="IPR049808">
    <property type="entry name" value="CONSTANS-like_Bbox1"/>
</dbReference>
<dbReference type="InterPro" id="IPR000315">
    <property type="entry name" value="Znf_B-box"/>
</dbReference>
<reference evidence="7" key="1">
    <citation type="journal article" date="2023" name="Plant Biotechnol. J.">
        <title>Chromosome-level wild Hevea brasiliensis genome provides new tools for genomic-assisted breeding and valuable loci to elevate rubber yield.</title>
        <authorList>
            <person name="Cheng H."/>
            <person name="Song X."/>
            <person name="Hu Y."/>
            <person name="Wu T."/>
            <person name="Yang Q."/>
            <person name="An Z."/>
            <person name="Feng S."/>
            <person name="Deng Z."/>
            <person name="Wu W."/>
            <person name="Zeng X."/>
            <person name="Tu M."/>
            <person name="Wang X."/>
            <person name="Huang H."/>
        </authorList>
    </citation>
    <scope>NUCLEOTIDE SEQUENCE</scope>
    <source>
        <strain evidence="7">MT/VB/25A 57/8</strain>
    </source>
</reference>
<protein>
    <recommendedName>
        <fullName evidence="6">B box-type domain-containing protein</fullName>
    </recommendedName>
</protein>
<keyword evidence="3" id="KW-0862">Zinc</keyword>
<evidence type="ECO:0000256" key="3">
    <source>
        <dbReference type="ARBA" id="ARBA00022833"/>
    </source>
</evidence>
<evidence type="ECO:0000259" key="6">
    <source>
        <dbReference type="PROSITE" id="PS50119"/>
    </source>
</evidence>
<evidence type="ECO:0000256" key="4">
    <source>
        <dbReference type="PROSITE-ProRule" id="PRU00024"/>
    </source>
</evidence>
<evidence type="ECO:0000256" key="1">
    <source>
        <dbReference type="ARBA" id="ARBA00022723"/>
    </source>
</evidence>
<sequence length="292" mass="31988">MKGCELCDGAARMYCESDQASLCWDCDEKVHCANFLVAKHSRSLLCQVCQSPTPWKASGPKFGPTVSICESCFSLHNGKDGEIDEDLDESQGGNEQEDEFLDDSDDEDDDDEEEVELEEEDGENQVVPWSVTSPSPPVASSSSSEEEISSRFLGASAAALKRIRENNADLDSDDENGCSSSHLGCGRLSNEEGNSMASFRPLKQARTIGGVGARGGEVEDDHDHNHGQAESRSTAIIDSSRDSRTKWYPTEKAHLQPFLALADCAEIAIVDFNPTKSFFHHCITIHFVINFQ</sequence>
<dbReference type="PANTHER" id="PTHR31717:SF108">
    <property type="entry name" value="B BOX-TYPE DOMAIN-CONTAINING PROTEIN"/>
    <property type="match status" value="1"/>
</dbReference>
<comment type="caution">
    <text evidence="7">The sequence shown here is derived from an EMBL/GenBank/DDBJ whole genome shotgun (WGS) entry which is preliminary data.</text>
</comment>
<dbReference type="SMART" id="SM00336">
    <property type="entry name" value="BBOX"/>
    <property type="match status" value="1"/>
</dbReference>
<evidence type="ECO:0000313" key="8">
    <source>
        <dbReference type="Proteomes" id="UP001174677"/>
    </source>
</evidence>